<feature type="compositionally biased region" description="Polar residues" evidence="1">
    <location>
        <begin position="117"/>
        <end position="136"/>
    </location>
</feature>
<dbReference type="InterPro" id="IPR005135">
    <property type="entry name" value="Endo/exonuclease/phosphatase"/>
</dbReference>
<proteinExistence type="predicted"/>
<dbReference type="AlphaFoldDB" id="B8MJA8"/>
<dbReference type="RefSeq" id="XP_002484650.1">
    <property type="nucleotide sequence ID" value="XM_002484605.1"/>
</dbReference>
<evidence type="ECO:0000313" key="3">
    <source>
        <dbReference type="EMBL" id="EED14697.1"/>
    </source>
</evidence>
<reference evidence="4" key="1">
    <citation type="journal article" date="2015" name="Genome Announc.">
        <title>Genome sequence of the AIDS-associated pathogen Penicillium marneffei (ATCC18224) and its near taxonomic relative Talaromyces stipitatus (ATCC10500).</title>
        <authorList>
            <person name="Nierman W.C."/>
            <person name="Fedorova-Abrams N.D."/>
            <person name="Andrianopoulos A."/>
        </authorList>
    </citation>
    <scope>NUCLEOTIDE SEQUENCE [LARGE SCALE GENOMIC DNA]</scope>
    <source>
        <strain evidence="4">ATCC 10500 / CBS 375.48 / QM 6759 / NRRL 1006</strain>
    </source>
</reference>
<protein>
    <submittedName>
        <fullName evidence="3">Polymerase, putative</fullName>
    </submittedName>
</protein>
<dbReference type="Gene3D" id="3.60.10.10">
    <property type="entry name" value="Endonuclease/exonuclease/phosphatase"/>
    <property type="match status" value="1"/>
</dbReference>
<dbReference type="eggNOG" id="KOG1075">
    <property type="taxonomic scope" value="Eukaryota"/>
</dbReference>
<dbReference type="VEuPathDB" id="FungiDB:TSTA_041740"/>
<dbReference type="PANTHER" id="PTHR33481">
    <property type="entry name" value="REVERSE TRANSCRIPTASE"/>
    <property type="match status" value="1"/>
</dbReference>
<dbReference type="PROSITE" id="PS50878">
    <property type="entry name" value="RT_POL"/>
    <property type="match status" value="1"/>
</dbReference>
<dbReference type="InterPro" id="IPR000477">
    <property type="entry name" value="RT_dom"/>
</dbReference>
<feature type="compositionally biased region" description="Pro residues" evidence="1">
    <location>
        <begin position="94"/>
        <end position="111"/>
    </location>
</feature>
<dbReference type="SUPFAM" id="SSF56672">
    <property type="entry name" value="DNA/RNA polymerases"/>
    <property type="match status" value="1"/>
</dbReference>
<dbReference type="OrthoDB" id="3561817at2759"/>
<dbReference type="InParanoid" id="B8MJA8"/>
<dbReference type="Pfam" id="PF00078">
    <property type="entry name" value="RVT_1"/>
    <property type="match status" value="1"/>
</dbReference>
<dbReference type="InterPro" id="IPR036691">
    <property type="entry name" value="Endo/exonu/phosph_ase_sf"/>
</dbReference>
<dbReference type="EMBL" id="EQ962657">
    <property type="protein sequence ID" value="EED14697.1"/>
    <property type="molecule type" value="Genomic_DNA"/>
</dbReference>
<keyword evidence="4" id="KW-1185">Reference proteome</keyword>
<dbReference type="Proteomes" id="UP000001745">
    <property type="component" value="Unassembled WGS sequence"/>
</dbReference>
<accession>B8MJA8</accession>
<evidence type="ECO:0000313" key="4">
    <source>
        <dbReference type="Proteomes" id="UP000001745"/>
    </source>
</evidence>
<feature type="domain" description="Reverse transcriptase" evidence="2">
    <location>
        <begin position="915"/>
        <end position="1123"/>
    </location>
</feature>
<dbReference type="PhylomeDB" id="B8MJA8"/>
<sequence length="1123" mass="124902">MARNRSEPDKRSLQNVLQEITTAATTRAAEGQKIFSPIAAFLDKHRNQTAGLSPYLQGALAALSDDLATVAQHHFNAYISGITPTPSTHSPAPALSPIPSPLPPTPPPSYPPSGLAQSSYTTITKSNPARSGTAIKQTKPPTKKPTPDVKQSLPDYRLFVRLPIDHAAKMMDSYAIYTSLRAQLGINSNALKEVQTTKTRFALYPATMEALSTLEAQKEVISTYFGNCQVERSARWISYRVTNLPRKIGQITNGQYSMIPVDPATLSTEIAEQTGYRPISVSETTASAANVNSPSSSWFINFSEDSKASLSTWLRLFGTITNARFLTRKVTIIQCNRCWKWHNARSCARSPRCRLCGLSEHIEEEHNNSCSTPNPYCYPPRCFYCHGPHPADFTDCPLRPKAGTTRTKAQRAEIRKTCAINLAKARTEQGCSSESSATTQEQHMVIDTPPTQIQVASPFRPTTPPPPAPSQEPPVTASVEPYIFSNLSQKITKRHPSYECFSPTDSWTVTRRPCVLTYVWKNAGLQASQLRPIITDPATLSDLLFLQISSSTGQSVLTINAYNAPAGSTRAGKAMETLISLPETLFLQPTLLAGDFNLLHIRWQPSLTYRPAVSADPFIEWLDHLGFILTLEIDCPTHTRGNVLDLTYATSLLALSGLHTSTAPHLDSTSDHTPLLTTIPWDQRHTLPTQKIRFDILDQPLFLSLLSTNLSQIQPLDSLKANLESLAQGLTSAIHSAYEGSAKRSLPHKKGQPWWNPECKEALQAYRSELLPKEEFRSTIRKTQREFWRNKLITASQTKEVFDISKWHKSRGSYRSPPLKDPLRPDNPPAVSVQEKRDLLVRNLLQNTTEAGDIPLDCPAVPTTTLPFPEITMAQVEKSILKARNTAPGEDELQTNILKTAWPLIKDKILFLFQGCLRLGYHPKYFRHAILTILQKPSKEDWTNPRSYRPIALLSVLGKGLECLVARNMAWIAIYYKVLASQQFGALPLRSAIDLTTCLTHDIEQALNQGKTASLLTFDVEGAFDNVLPGRLTYRLRTQGWPNNLILWISSFITERTIQIRFDNELGPHTDISCGLPQGSPISPILFMLYIAPLFHMGNPRTRFGYADNRATLAISPSLLTNC</sequence>
<dbReference type="CDD" id="cd01650">
    <property type="entry name" value="RT_nLTR_like"/>
    <property type="match status" value="1"/>
</dbReference>
<evidence type="ECO:0000259" key="2">
    <source>
        <dbReference type="PROSITE" id="PS50878"/>
    </source>
</evidence>
<feature type="region of interest" description="Disordered" evidence="1">
    <location>
        <begin position="86"/>
        <end position="150"/>
    </location>
</feature>
<dbReference type="PANTHER" id="PTHR33481:SF1">
    <property type="entry name" value="ENDONUCLEASE_EXONUCLEASE_PHOSPHATASE DOMAIN-CONTAINING PROTEIN-RELATED"/>
    <property type="match status" value="1"/>
</dbReference>
<gene>
    <name evidence="3" type="ORF">TSTA_041740</name>
</gene>
<dbReference type="InterPro" id="IPR043502">
    <property type="entry name" value="DNA/RNA_pol_sf"/>
</dbReference>
<evidence type="ECO:0000256" key="1">
    <source>
        <dbReference type="SAM" id="MobiDB-lite"/>
    </source>
</evidence>
<name>B8MJA8_TALSN</name>
<dbReference type="OMA" id="WERNEED"/>
<organism evidence="3 4">
    <name type="scientific">Talaromyces stipitatus (strain ATCC 10500 / CBS 375.48 / QM 6759 / NRRL 1006)</name>
    <name type="common">Penicillium stipitatum</name>
    <dbReference type="NCBI Taxonomy" id="441959"/>
    <lineage>
        <taxon>Eukaryota</taxon>
        <taxon>Fungi</taxon>
        <taxon>Dikarya</taxon>
        <taxon>Ascomycota</taxon>
        <taxon>Pezizomycotina</taxon>
        <taxon>Eurotiomycetes</taxon>
        <taxon>Eurotiomycetidae</taxon>
        <taxon>Eurotiales</taxon>
        <taxon>Trichocomaceae</taxon>
        <taxon>Talaromyces</taxon>
        <taxon>Talaromyces sect. Talaromyces</taxon>
    </lineage>
</organism>
<dbReference type="HOGENOM" id="CLU_000680_11_2_1"/>
<dbReference type="GeneID" id="8102951"/>
<dbReference type="SUPFAM" id="SSF56219">
    <property type="entry name" value="DNase I-like"/>
    <property type="match status" value="1"/>
</dbReference>
<dbReference type="GO" id="GO:0003824">
    <property type="term" value="F:catalytic activity"/>
    <property type="evidence" value="ECO:0007669"/>
    <property type="project" value="InterPro"/>
</dbReference>
<dbReference type="Pfam" id="PF14529">
    <property type="entry name" value="Exo_endo_phos_2"/>
    <property type="match status" value="1"/>
</dbReference>
<feature type="region of interest" description="Disordered" evidence="1">
    <location>
        <begin position="810"/>
        <end position="830"/>
    </location>
</feature>